<keyword evidence="3" id="KW-0804">Transcription</keyword>
<dbReference type="GO" id="GO:0045892">
    <property type="term" value="P:negative regulation of DNA-templated transcription"/>
    <property type="evidence" value="ECO:0007669"/>
    <property type="project" value="TreeGrafter"/>
</dbReference>
<organism evidence="4 5">
    <name type="scientific">Pseudooceanicola algae</name>
    <dbReference type="NCBI Taxonomy" id="1537215"/>
    <lineage>
        <taxon>Bacteria</taxon>
        <taxon>Pseudomonadati</taxon>
        <taxon>Pseudomonadota</taxon>
        <taxon>Alphaproteobacteria</taxon>
        <taxon>Rhodobacterales</taxon>
        <taxon>Paracoccaceae</taxon>
        <taxon>Pseudooceanicola</taxon>
    </lineage>
</organism>
<dbReference type="Proteomes" id="UP000283786">
    <property type="component" value="Chromosome"/>
</dbReference>
<dbReference type="PANTHER" id="PTHR30136">
    <property type="entry name" value="HELIX-TURN-HELIX TRANSCRIPTIONAL REGULATOR, ICLR FAMILY"/>
    <property type="match status" value="1"/>
</dbReference>
<dbReference type="InterPro" id="IPR050707">
    <property type="entry name" value="HTH_MetabolicPath_Reg"/>
</dbReference>
<dbReference type="RefSeq" id="WP_196222685.1">
    <property type="nucleotide sequence ID" value="NZ_CP060436.1"/>
</dbReference>
<dbReference type="InterPro" id="IPR029016">
    <property type="entry name" value="GAF-like_dom_sf"/>
</dbReference>
<dbReference type="SUPFAM" id="SSF46785">
    <property type="entry name" value="Winged helix' DNA-binding domain"/>
    <property type="match status" value="1"/>
</dbReference>
<dbReference type="InterPro" id="IPR036390">
    <property type="entry name" value="WH_DNA-bd_sf"/>
</dbReference>
<dbReference type="EMBL" id="CP060436">
    <property type="protein sequence ID" value="QPM90884.1"/>
    <property type="molecule type" value="Genomic_DNA"/>
</dbReference>
<dbReference type="InterPro" id="IPR005471">
    <property type="entry name" value="Tscrpt_reg_IclR_N"/>
</dbReference>
<evidence type="ECO:0000313" key="4">
    <source>
        <dbReference type="EMBL" id="QPM90884.1"/>
    </source>
</evidence>
<protein>
    <submittedName>
        <fullName evidence="4">HTH-type transcriptional regulator XynR</fullName>
    </submittedName>
</protein>
<dbReference type="Pfam" id="PF01614">
    <property type="entry name" value="IclR_C"/>
    <property type="match status" value="1"/>
</dbReference>
<dbReference type="InterPro" id="IPR014757">
    <property type="entry name" value="Tscrpt_reg_IclR_C"/>
</dbReference>
<dbReference type="GO" id="GO:0003700">
    <property type="term" value="F:DNA-binding transcription factor activity"/>
    <property type="evidence" value="ECO:0007669"/>
    <property type="project" value="TreeGrafter"/>
</dbReference>
<dbReference type="SMART" id="SM00346">
    <property type="entry name" value="HTH_ICLR"/>
    <property type="match status" value="1"/>
</dbReference>
<evidence type="ECO:0000313" key="5">
    <source>
        <dbReference type="Proteomes" id="UP000283786"/>
    </source>
</evidence>
<dbReference type="Gene3D" id="3.30.450.40">
    <property type="match status" value="1"/>
</dbReference>
<keyword evidence="2" id="KW-0238">DNA-binding</keyword>
<sequence length="247" mass="26541">MTDEGQTDSQGKGVRSLSSAIKVLKMLDLVANNPEPSRFTDLQKQSGLLRSTVFQQLRTLVEAGYLDLRDDGRYQLSLRCVALSAMAMRQMDLTDRIEPLLDRLARRTHLTASLTMIRSGRPTIVQRVEAESLIVARQTLGADMSLLLSASGRVHISFQDPKALEAIAEGPGLDPALVAEIRERKIAYTPSGLGVTASATPVFDGGGRCFAALSIVGVEEVDIRAHDADLLEFGAAINAALRPASAG</sequence>
<evidence type="ECO:0000256" key="1">
    <source>
        <dbReference type="ARBA" id="ARBA00023015"/>
    </source>
</evidence>
<reference evidence="4 5" key="1">
    <citation type="submission" date="2020-08" db="EMBL/GenBank/DDBJ databases">
        <title>Genome sequence of Rhodobacteraceae bacterium Lw-13e.</title>
        <authorList>
            <person name="Poehlein A."/>
            <person name="Wolter L."/>
            <person name="Daniel R."/>
            <person name="Brinkhoff T."/>
        </authorList>
    </citation>
    <scope>NUCLEOTIDE SEQUENCE [LARGE SCALE GENOMIC DNA]</scope>
    <source>
        <strain evidence="4 5">Lw-13e</strain>
    </source>
</reference>
<name>A0A418SL93_9RHOB</name>
<dbReference type="GO" id="GO:0003677">
    <property type="term" value="F:DNA binding"/>
    <property type="evidence" value="ECO:0007669"/>
    <property type="project" value="UniProtKB-KW"/>
</dbReference>
<gene>
    <name evidence="4" type="primary">xynR_1</name>
    <name evidence="4" type="ORF">PSAL_021260</name>
</gene>
<dbReference type="Pfam" id="PF09339">
    <property type="entry name" value="HTH_IclR"/>
    <property type="match status" value="1"/>
</dbReference>
<keyword evidence="1" id="KW-0805">Transcription regulation</keyword>
<proteinExistence type="predicted"/>
<evidence type="ECO:0000256" key="2">
    <source>
        <dbReference type="ARBA" id="ARBA00023125"/>
    </source>
</evidence>
<dbReference type="Gene3D" id="1.10.10.10">
    <property type="entry name" value="Winged helix-like DNA-binding domain superfamily/Winged helix DNA-binding domain"/>
    <property type="match status" value="1"/>
</dbReference>
<dbReference type="SUPFAM" id="SSF55781">
    <property type="entry name" value="GAF domain-like"/>
    <property type="match status" value="1"/>
</dbReference>
<dbReference type="AlphaFoldDB" id="A0A418SL93"/>
<dbReference type="PANTHER" id="PTHR30136:SF8">
    <property type="entry name" value="TRANSCRIPTIONAL REGULATORY PROTEIN"/>
    <property type="match status" value="1"/>
</dbReference>
<accession>A0A418SL93</accession>
<dbReference type="KEGG" id="palw:PSAL_021260"/>
<dbReference type="PROSITE" id="PS51078">
    <property type="entry name" value="ICLR_ED"/>
    <property type="match status" value="1"/>
</dbReference>
<evidence type="ECO:0000256" key="3">
    <source>
        <dbReference type="ARBA" id="ARBA00023163"/>
    </source>
</evidence>
<keyword evidence="5" id="KW-1185">Reference proteome</keyword>
<dbReference type="PROSITE" id="PS51077">
    <property type="entry name" value="HTH_ICLR"/>
    <property type="match status" value="1"/>
</dbReference>
<dbReference type="InterPro" id="IPR036388">
    <property type="entry name" value="WH-like_DNA-bd_sf"/>
</dbReference>